<name>A0A087U0N4_STEMI</name>
<gene>
    <name evidence="1" type="ORF">X975_26673</name>
</gene>
<sequence length="45" mass="5164">MEKAKMNFFIIMAHFVSNANSTYLQMASSLNGCHLLFVHDDDRSK</sequence>
<dbReference type="Proteomes" id="UP000054359">
    <property type="component" value="Unassembled WGS sequence"/>
</dbReference>
<accession>A0A087U0N4</accession>
<dbReference type="EMBL" id="KK117600">
    <property type="protein sequence ID" value="KFM70923.1"/>
    <property type="molecule type" value="Genomic_DNA"/>
</dbReference>
<feature type="non-terminal residue" evidence="1">
    <location>
        <position position="45"/>
    </location>
</feature>
<evidence type="ECO:0000313" key="1">
    <source>
        <dbReference type="EMBL" id="KFM70923.1"/>
    </source>
</evidence>
<dbReference type="AlphaFoldDB" id="A0A087U0N4"/>
<proteinExistence type="predicted"/>
<organism evidence="1 2">
    <name type="scientific">Stegodyphus mimosarum</name>
    <name type="common">African social velvet spider</name>
    <dbReference type="NCBI Taxonomy" id="407821"/>
    <lineage>
        <taxon>Eukaryota</taxon>
        <taxon>Metazoa</taxon>
        <taxon>Ecdysozoa</taxon>
        <taxon>Arthropoda</taxon>
        <taxon>Chelicerata</taxon>
        <taxon>Arachnida</taxon>
        <taxon>Araneae</taxon>
        <taxon>Araneomorphae</taxon>
        <taxon>Entelegynae</taxon>
        <taxon>Eresoidea</taxon>
        <taxon>Eresidae</taxon>
        <taxon>Stegodyphus</taxon>
    </lineage>
</organism>
<keyword evidence="2" id="KW-1185">Reference proteome</keyword>
<protein>
    <submittedName>
        <fullName evidence="1">Uncharacterized protein</fullName>
    </submittedName>
</protein>
<reference evidence="1 2" key="1">
    <citation type="submission" date="2013-11" db="EMBL/GenBank/DDBJ databases">
        <title>Genome sequencing of Stegodyphus mimosarum.</title>
        <authorList>
            <person name="Bechsgaard J."/>
        </authorList>
    </citation>
    <scope>NUCLEOTIDE SEQUENCE [LARGE SCALE GENOMIC DNA]</scope>
</reference>
<evidence type="ECO:0000313" key="2">
    <source>
        <dbReference type="Proteomes" id="UP000054359"/>
    </source>
</evidence>